<accession>A0A2I0JE92</accession>
<protein>
    <submittedName>
        <fullName evidence="1">Uncharacterized protein</fullName>
    </submittedName>
</protein>
<reference evidence="1 2" key="1">
    <citation type="submission" date="2017-11" db="EMBL/GenBank/DDBJ databases">
        <title>De-novo sequencing of pomegranate (Punica granatum L.) genome.</title>
        <authorList>
            <person name="Akparov Z."/>
            <person name="Amiraslanov A."/>
            <person name="Hajiyeva S."/>
            <person name="Abbasov M."/>
            <person name="Kaur K."/>
            <person name="Hamwieh A."/>
            <person name="Solovyev V."/>
            <person name="Salamov A."/>
            <person name="Braich B."/>
            <person name="Kosarev P."/>
            <person name="Mahmoud A."/>
            <person name="Hajiyev E."/>
            <person name="Babayeva S."/>
            <person name="Izzatullayeva V."/>
            <person name="Mammadov A."/>
            <person name="Mammadov A."/>
            <person name="Sharifova S."/>
            <person name="Ojaghi J."/>
            <person name="Eynullazada K."/>
            <person name="Bayramov B."/>
            <person name="Abdulazimova A."/>
            <person name="Shahmuradov I."/>
        </authorList>
    </citation>
    <scope>NUCLEOTIDE SEQUENCE [LARGE SCALE GENOMIC DNA]</scope>
    <source>
        <strain evidence="2">cv. AG2017</strain>
        <tissue evidence="1">Leaf</tissue>
    </source>
</reference>
<organism evidence="1 2">
    <name type="scientific">Punica granatum</name>
    <name type="common">Pomegranate</name>
    <dbReference type="NCBI Taxonomy" id="22663"/>
    <lineage>
        <taxon>Eukaryota</taxon>
        <taxon>Viridiplantae</taxon>
        <taxon>Streptophyta</taxon>
        <taxon>Embryophyta</taxon>
        <taxon>Tracheophyta</taxon>
        <taxon>Spermatophyta</taxon>
        <taxon>Magnoliopsida</taxon>
        <taxon>eudicotyledons</taxon>
        <taxon>Gunneridae</taxon>
        <taxon>Pentapetalae</taxon>
        <taxon>rosids</taxon>
        <taxon>malvids</taxon>
        <taxon>Myrtales</taxon>
        <taxon>Lythraceae</taxon>
        <taxon>Punica</taxon>
    </lineage>
</organism>
<comment type="caution">
    <text evidence="1">The sequence shown here is derived from an EMBL/GenBank/DDBJ whole genome shotgun (WGS) entry which is preliminary data.</text>
</comment>
<evidence type="ECO:0000313" key="2">
    <source>
        <dbReference type="Proteomes" id="UP000233551"/>
    </source>
</evidence>
<dbReference type="Proteomes" id="UP000233551">
    <property type="component" value="Unassembled WGS sequence"/>
</dbReference>
<proteinExistence type="predicted"/>
<keyword evidence="2" id="KW-1185">Reference proteome</keyword>
<dbReference type="AlphaFoldDB" id="A0A2I0JE92"/>
<dbReference type="EMBL" id="PGOL01001778">
    <property type="protein sequence ID" value="PKI54568.1"/>
    <property type="molecule type" value="Genomic_DNA"/>
</dbReference>
<name>A0A2I0JE92_PUNGR</name>
<evidence type="ECO:0000313" key="1">
    <source>
        <dbReference type="EMBL" id="PKI54568.1"/>
    </source>
</evidence>
<gene>
    <name evidence="1" type="ORF">CRG98_025082</name>
</gene>
<sequence>MATAQIQLQASARMGGSSSQTSAMQAYDFRAESVPGMLTEIQGHALRDCICQHVTPNQAGLPHRCRAYHQADRGLRSYSSSQLQVWQYNNSKSVRTCVRLLSNMIESGHIY</sequence>